<feature type="transmembrane region" description="Helical" evidence="1">
    <location>
        <begin position="35"/>
        <end position="58"/>
    </location>
</feature>
<name>A0A9D4H1F1_DREPO</name>
<dbReference type="AlphaFoldDB" id="A0A9D4H1F1"/>
<comment type="caution">
    <text evidence="2">The sequence shown here is derived from an EMBL/GenBank/DDBJ whole genome shotgun (WGS) entry which is preliminary data.</text>
</comment>
<reference evidence="2" key="2">
    <citation type="submission" date="2020-11" db="EMBL/GenBank/DDBJ databases">
        <authorList>
            <person name="McCartney M.A."/>
            <person name="Auch B."/>
            <person name="Kono T."/>
            <person name="Mallez S."/>
            <person name="Becker A."/>
            <person name="Gohl D.M."/>
            <person name="Silverstein K.A.T."/>
            <person name="Koren S."/>
            <person name="Bechman K.B."/>
            <person name="Herman A."/>
            <person name="Abrahante J.E."/>
            <person name="Garbe J."/>
        </authorList>
    </citation>
    <scope>NUCLEOTIDE SEQUENCE</scope>
    <source>
        <strain evidence="2">Duluth1</strain>
        <tissue evidence="2">Whole animal</tissue>
    </source>
</reference>
<dbReference type="Proteomes" id="UP000828390">
    <property type="component" value="Unassembled WGS sequence"/>
</dbReference>
<dbReference type="EMBL" id="JAIWYP010000005">
    <property type="protein sequence ID" value="KAH3826823.1"/>
    <property type="molecule type" value="Genomic_DNA"/>
</dbReference>
<keyword evidence="1" id="KW-1133">Transmembrane helix</keyword>
<protein>
    <submittedName>
        <fullName evidence="2">Uncharacterized protein</fullName>
    </submittedName>
</protein>
<gene>
    <name evidence="2" type="ORF">DPMN_128735</name>
</gene>
<keyword evidence="1" id="KW-0472">Membrane</keyword>
<accession>A0A9D4H1F1</accession>
<organism evidence="2 3">
    <name type="scientific">Dreissena polymorpha</name>
    <name type="common">Zebra mussel</name>
    <name type="synonym">Mytilus polymorpha</name>
    <dbReference type="NCBI Taxonomy" id="45954"/>
    <lineage>
        <taxon>Eukaryota</taxon>
        <taxon>Metazoa</taxon>
        <taxon>Spiralia</taxon>
        <taxon>Lophotrochozoa</taxon>
        <taxon>Mollusca</taxon>
        <taxon>Bivalvia</taxon>
        <taxon>Autobranchia</taxon>
        <taxon>Heteroconchia</taxon>
        <taxon>Euheterodonta</taxon>
        <taxon>Imparidentia</taxon>
        <taxon>Neoheterodontei</taxon>
        <taxon>Myida</taxon>
        <taxon>Dreissenoidea</taxon>
        <taxon>Dreissenidae</taxon>
        <taxon>Dreissena</taxon>
    </lineage>
</organism>
<evidence type="ECO:0000313" key="2">
    <source>
        <dbReference type="EMBL" id="KAH3826823.1"/>
    </source>
</evidence>
<evidence type="ECO:0000313" key="3">
    <source>
        <dbReference type="Proteomes" id="UP000828390"/>
    </source>
</evidence>
<keyword evidence="1" id="KW-0812">Transmembrane</keyword>
<reference evidence="2" key="1">
    <citation type="journal article" date="2019" name="bioRxiv">
        <title>The Genome of the Zebra Mussel, Dreissena polymorpha: A Resource for Invasive Species Research.</title>
        <authorList>
            <person name="McCartney M.A."/>
            <person name="Auch B."/>
            <person name="Kono T."/>
            <person name="Mallez S."/>
            <person name="Zhang Y."/>
            <person name="Obille A."/>
            <person name="Becker A."/>
            <person name="Abrahante J.E."/>
            <person name="Garbe J."/>
            <person name="Badalamenti J.P."/>
            <person name="Herman A."/>
            <person name="Mangelson H."/>
            <person name="Liachko I."/>
            <person name="Sullivan S."/>
            <person name="Sone E.D."/>
            <person name="Koren S."/>
            <person name="Silverstein K.A.T."/>
            <person name="Beckman K.B."/>
            <person name="Gohl D.M."/>
        </authorList>
    </citation>
    <scope>NUCLEOTIDE SEQUENCE</scope>
    <source>
        <strain evidence="2">Duluth1</strain>
        <tissue evidence="2">Whole animal</tissue>
    </source>
</reference>
<proteinExistence type="predicted"/>
<sequence length="124" mass="13933">MTMPCMLTTNQTQAFHEGSQHGPQFRQLEEVLIDFVELVVVFVVVVEIGLLYILYWLYSEDVVVVVVALLVVEDEVVLTEVAVDMLVVAVEEVVIELFMPLLKCIALLLTEDSIIDGITSLEYC</sequence>
<evidence type="ECO:0000256" key="1">
    <source>
        <dbReference type="SAM" id="Phobius"/>
    </source>
</evidence>
<keyword evidence="3" id="KW-1185">Reference proteome</keyword>